<sequence>MKLRTGDILYEPLSRNTGEIISIIEHPVGKVVKVRWRLDGQLPHDTELFYKKVQKCVRDGYYEHTPKQDST</sequence>
<name>A0A382UJS7_9ZZZZ</name>
<accession>A0A382UJS7</accession>
<proteinExistence type="predicted"/>
<protein>
    <submittedName>
        <fullName evidence="1">Uncharacterized protein</fullName>
    </submittedName>
</protein>
<dbReference type="AlphaFoldDB" id="A0A382UJS7"/>
<gene>
    <name evidence="1" type="ORF">METZ01_LOCUS387181</name>
</gene>
<dbReference type="EMBL" id="UINC01144669">
    <property type="protein sequence ID" value="SVD34327.1"/>
    <property type="molecule type" value="Genomic_DNA"/>
</dbReference>
<organism evidence="1">
    <name type="scientific">marine metagenome</name>
    <dbReference type="NCBI Taxonomy" id="408172"/>
    <lineage>
        <taxon>unclassified sequences</taxon>
        <taxon>metagenomes</taxon>
        <taxon>ecological metagenomes</taxon>
    </lineage>
</organism>
<reference evidence="1" key="1">
    <citation type="submission" date="2018-05" db="EMBL/GenBank/DDBJ databases">
        <authorList>
            <person name="Lanie J.A."/>
            <person name="Ng W.-L."/>
            <person name="Kazmierczak K.M."/>
            <person name="Andrzejewski T.M."/>
            <person name="Davidsen T.M."/>
            <person name="Wayne K.J."/>
            <person name="Tettelin H."/>
            <person name="Glass J.I."/>
            <person name="Rusch D."/>
            <person name="Podicherti R."/>
            <person name="Tsui H.-C.T."/>
            <person name="Winkler M.E."/>
        </authorList>
    </citation>
    <scope>NUCLEOTIDE SEQUENCE</scope>
</reference>
<evidence type="ECO:0000313" key="1">
    <source>
        <dbReference type="EMBL" id="SVD34327.1"/>
    </source>
</evidence>